<evidence type="ECO:0000313" key="2">
    <source>
        <dbReference type="EMBL" id="KAF6025217.1"/>
    </source>
</evidence>
<dbReference type="GO" id="GO:0003910">
    <property type="term" value="F:DNA ligase (ATP) activity"/>
    <property type="evidence" value="ECO:0007669"/>
    <property type="project" value="InterPro"/>
</dbReference>
<dbReference type="GO" id="GO:0003677">
    <property type="term" value="F:DNA binding"/>
    <property type="evidence" value="ECO:0007669"/>
    <property type="project" value="InterPro"/>
</dbReference>
<dbReference type="GO" id="GO:0006281">
    <property type="term" value="P:DNA repair"/>
    <property type="evidence" value="ECO:0007669"/>
    <property type="project" value="InterPro"/>
</dbReference>
<dbReference type="InterPro" id="IPR036599">
    <property type="entry name" value="DNA_ligase_N_sf"/>
</dbReference>
<dbReference type="Gene3D" id="1.10.3260.10">
    <property type="entry name" value="DNA ligase, ATP-dependent, N-terminal domain"/>
    <property type="match status" value="1"/>
</dbReference>
<evidence type="ECO:0000313" key="3">
    <source>
        <dbReference type="Proteomes" id="UP000593567"/>
    </source>
</evidence>
<dbReference type="Proteomes" id="UP000593567">
    <property type="component" value="Unassembled WGS sequence"/>
</dbReference>
<name>A0A7J7JGS0_BUGNE</name>
<evidence type="ECO:0000256" key="1">
    <source>
        <dbReference type="ARBA" id="ARBA00022598"/>
    </source>
</evidence>
<comment type="caution">
    <text evidence="2">The sequence shown here is derived from an EMBL/GenBank/DDBJ whole genome shotgun (WGS) entry which is preliminary data.</text>
</comment>
<protein>
    <submittedName>
        <fullName evidence="2">Uncharacterized protein</fullName>
    </submittedName>
</protein>
<organism evidence="2 3">
    <name type="scientific">Bugula neritina</name>
    <name type="common">Brown bryozoan</name>
    <name type="synonym">Sertularia neritina</name>
    <dbReference type="NCBI Taxonomy" id="10212"/>
    <lineage>
        <taxon>Eukaryota</taxon>
        <taxon>Metazoa</taxon>
        <taxon>Spiralia</taxon>
        <taxon>Lophotrochozoa</taxon>
        <taxon>Bryozoa</taxon>
        <taxon>Gymnolaemata</taxon>
        <taxon>Cheilostomatida</taxon>
        <taxon>Flustrina</taxon>
        <taxon>Buguloidea</taxon>
        <taxon>Bugulidae</taxon>
        <taxon>Bugula</taxon>
    </lineage>
</organism>
<keyword evidence="1" id="KW-0436">Ligase</keyword>
<sequence length="66" mass="7547">MLHSASKIPFLALCQVLEGIQTKKTVTEKRKLLTKFVEEWRSKSFDLSNVVGLYSKKILMGDFGEK</sequence>
<gene>
    <name evidence="2" type="ORF">EB796_016483</name>
</gene>
<dbReference type="GO" id="GO:0006310">
    <property type="term" value="P:DNA recombination"/>
    <property type="evidence" value="ECO:0007669"/>
    <property type="project" value="InterPro"/>
</dbReference>
<dbReference type="AlphaFoldDB" id="A0A7J7JGS0"/>
<proteinExistence type="predicted"/>
<dbReference type="EMBL" id="VXIV02002485">
    <property type="protein sequence ID" value="KAF6025217.1"/>
    <property type="molecule type" value="Genomic_DNA"/>
</dbReference>
<keyword evidence="3" id="KW-1185">Reference proteome</keyword>
<reference evidence="2" key="1">
    <citation type="submission" date="2020-06" db="EMBL/GenBank/DDBJ databases">
        <title>Draft genome of Bugula neritina, a colonial animal packing powerful symbionts and potential medicines.</title>
        <authorList>
            <person name="Rayko M."/>
        </authorList>
    </citation>
    <scope>NUCLEOTIDE SEQUENCE [LARGE SCALE GENOMIC DNA]</scope>
    <source>
        <strain evidence="2">Kwan_BN1</strain>
    </source>
</reference>
<accession>A0A7J7JGS0</accession>